<accession>Q5ATI2</accession>
<dbReference type="eggNOG" id="KOG1205">
    <property type="taxonomic scope" value="Eukaryota"/>
</dbReference>
<organism evidence="4 5">
    <name type="scientific">Emericella nidulans (strain FGSC A4 / ATCC 38163 / CBS 112.46 / NRRL 194 / M139)</name>
    <name type="common">Aspergillus nidulans</name>
    <dbReference type="NCBI Taxonomy" id="227321"/>
    <lineage>
        <taxon>Eukaryota</taxon>
        <taxon>Fungi</taxon>
        <taxon>Dikarya</taxon>
        <taxon>Ascomycota</taxon>
        <taxon>Pezizomycotina</taxon>
        <taxon>Eurotiomycetes</taxon>
        <taxon>Eurotiomycetidae</taxon>
        <taxon>Eurotiales</taxon>
        <taxon>Aspergillaceae</taxon>
        <taxon>Aspergillus</taxon>
        <taxon>Aspergillus subgen. Nidulantes</taxon>
    </lineage>
</organism>
<dbReference type="GeneID" id="2868695"/>
<dbReference type="InParanoid" id="Q5ATI2"/>
<protein>
    <recommendedName>
        <fullName evidence="6">NAD(P)-binding protein</fullName>
    </recommendedName>
</protein>
<dbReference type="OrthoDB" id="4502089at2759"/>
<name>Q5ATI2_EMENI</name>
<sequence>MSKIGDSKAPSENPSHTIDHANPSIFKPKYLVLDDINVDLLSFNILAASGLAYLFSCLDAKLAAAVAATVLPLRLIFPRPKTPTGTVLVTGASSGIGAELSYIFAEKGHDLILVARNEDQLNVVKNNIQQKYGVRADVVSIDLSVPGSAQRVYDIVTKEKQLTVNVLVNGAALGAAGDPFEQPVELVERMTTLNCISLVQLSHLFGNDMIKRGIGWMMHISSVGSYISSPGQNIYHSTKYFVRAFSEALSVELRAYPGIVNTLLLPGPAETQFITRSHAQETVMMAASGAVEDPKSVAQVGYKALCKGKREAFSSWNAMFTSLVFSVVPKSVHLTMASVFNLPLRGRLRAREPLGDQRVRGQTL</sequence>
<dbReference type="Pfam" id="PF00106">
    <property type="entry name" value="adh_short"/>
    <property type="match status" value="1"/>
</dbReference>
<proteinExistence type="inferred from homology"/>
<dbReference type="PANTHER" id="PTHR42901:SF1">
    <property type="entry name" value="ALCOHOL DEHYDROGENASE"/>
    <property type="match status" value="1"/>
</dbReference>
<reference evidence="5" key="1">
    <citation type="journal article" date="2005" name="Nature">
        <title>Sequencing of Aspergillus nidulans and comparative analysis with A. fumigatus and A. oryzae.</title>
        <authorList>
            <person name="Galagan J.E."/>
            <person name="Calvo S.E."/>
            <person name="Cuomo C."/>
            <person name="Ma L.J."/>
            <person name="Wortman J.R."/>
            <person name="Batzoglou S."/>
            <person name="Lee S.I."/>
            <person name="Basturkmen M."/>
            <person name="Spevak C.C."/>
            <person name="Clutterbuck J."/>
            <person name="Kapitonov V."/>
            <person name="Jurka J."/>
            <person name="Scazzocchio C."/>
            <person name="Farman M."/>
            <person name="Butler J."/>
            <person name="Purcell S."/>
            <person name="Harris S."/>
            <person name="Braus G.H."/>
            <person name="Draht O."/>
            <person name="Busch S."/>
            <person name="D'Enfert C."/>
            <person name="Bouchier C."/>
            <person name="Goldman G.H."/>
            <person name="Bell-Pedersen D."/>
            <person name="Griffiths-Jones S."/>
            <person name="Doonan J.H."/>
            <person name="Yu J."/>
            <person name="Vienken K."/>
            <person name="Pain A."/>
            <person name="Freitag M."/>
            <person name="Selker E.U."/>
            <person name="Archer D.B."/>
            <person name="Penalva M.A."/>
            <person name="Oakley B.R."/>
            <person name="Momany M."/>
            <person name="Tanaka T."/>
            <person name="Kumagai T."/>
            <person name="Asai K."/>
            <person name="Machida M."/>
            <person name="Nierman W.C."/>
            <person name="Denning D.W."/>
            <person name="Caddick M."/>
            <person name="Hynes M."/>
            <person name="Paoletti M."/>
            <person name="Fischer R."/>
            <person name="Miller B."/>
            <person name="Dyer P."/>
            <person name="Sachs M.S."/>
            <person name="Osmani S.A."/>
            <person name="Birren B.W."/>
        </authorList>
    </citation>
    <scope>NUCLEOTIDE SEQUENCE [LARGE SCALE GENOMIC DNA]</scope>
    <source>
        <strain evidence="5">FGSC A4 / ATCC 38163 / CBS 112.46 / NRRL 194 / M139</strain>
    </source>
</reference>
<dbReference type="InterPro" id="IPR036291">
    <property type="entry name" value="NAD(P)-bd_dom_sf"/>
</dbReference>
<evidence type="ECO:0000313" key="5">
    <source>
        <dbReference type="Proteomes" id="UP000000560"/>
    </source>
</evidence>
<dbReference type="RefSeq" id="XP_681667.1">
    <property type="nucleotide sequence ID" value="XM_676575.2"/>
</dbReference>
<keyword evidence="5" id="KW-1185">Reference proteome</keyword>
<comment type="similarity">
    <text evidence="1">Belongs to the short-chain dehydrogenases/reductases (SDR) family.</text>
</comment>
<dbReference type="CDD" id="cd05233">
    <property type="entry name" value="SDR_c"/>
    <property type="match status" value="1"/>
</dbReference>
<evidence type="ECO:0000256" key="2">
    <source>
        <dbReference type="ARBA" id="ARBA00023002"/>
    </source>
</evidence>
<dbReference type="InterPro" id="IPR002347">
    <property type="entry name" value="SDR_fam"/>
</dbReference>
<evidence type="ECO:0000313" key="4">
    <source>
        <dbReference type="EMBL" id="CBF80460.1"/>
    </source>
</evidence>
<reference evidence="5" key="2">
    <citation type="journal article" date="2009" name="Fungal Genet. Biol.">
        <title>The 2008 update of the Aspergillus nidulans genome annotation: a community effort.</title>
        <authorList>
            <person name="Wortman J.R."/>
            <person name="Gilsenan J.M."/>
            <person name="Joardar V."/>
            <person name="Deegan J."/>
            <person name="Clutterbuck J."/>
            <person name="Andersen M.R."/>
            <person name="Archer D."/>
            <person name="Bencina M."/>
            <person name="Braus G."/>
            <person name="Coutinho P."/>
            <person name="von Dohren H."/>
            <person name="Doonan J."/>
            <person name="Driessen A.J."/>
            <person name="Durek P."/>
            <person name="Espeso E."/>
            <person name="Fekete E."/>
            <person name="Flipphi M."/>
            <person name="Estrada C.G."/>
            <person name="Geysens S."/>
            <person name="Goldman G."/>
            <person name="de Groot P.W."/>
            <person name="Hansen K."/>
            <person name="Harris S.D."/>
            <person name="Heinekamp T."/>
            <person name="Helmstaedt K."/>
            <person name="Henrissat B."/>
            <person name="Hofmann G."/>
            <person name="Homan T."/>
            <person name="Horio T."/>
            <person name="Horiuchi H."/>
            <person name="James S."/>
            <person name="Jones M."/>
            <person name="Karaffa L."/>
            <person name="Karanyi Z."/>
            <person name="Kato M."/>
            <person name="Keller N."/>
            <person name="Kelly D.E."/>
            <person name="Kiel J.A."/>
            <person name="Kim J.M."/>
            <person name="van der Klei I.J."/>
            <person name="Klis F.M."/>
            <person name="Kovalchuk A."/>
            <person name="Krasevec N."/>
            <person name="Kubicek C.P."/>
            <person name="Liu B."/>
            <person name="Maccabe A."/>
            <person name="Meyer V."/>
            <person name="Mirabito P."/>
            <person name="Miskei M."/>
            <person name="Mos M."/>
            <person name="Mullins J."/>
            <person name="Nelson D.R."/>
            <person name="Nielsen J."/>
            <person name="Oakley B.R."/>
            <person name="Osmani S.A."/>
            <person name="Pakula T."/>
            <person name="Paszewski A."/>
            <person name="Paulsen I."/>
            <person name="Pilsyk S."/>
            <person name="Pocsi I."/>
            <person name="Punt P.J."/>
            <person name="Ram A.F."/>
            <person name="Ren Q."/>
            <person name="Robellet X."/>
            <person name="Robson G."/>
            <person name="Seiboth B."/>
            <person name="van Solingen P."/>
            <person name="Specht T."/>
            <person name="Sun J."/>
            <person name="Taheri-Talesh N."/>
            <person name="Takeshita N."/>
            <person name="Ussery D."/>
            <person name="vanKuyk P.A."/>
            <person name="Visser H."/>
            <person name="van de Vondervoort P.J."/>
            <person name="de Vries R.P."/>
            <person name="Walton J."/>
            <person name="Xiang X."/>
            <person name="Xiong Y."/>
            <person name="Zeng A.P."/>
            <person name="Brandt B.W."/>
            <person name="Cornell M.J."/>
            <person name="van den Hondel C.A."/>
            <person name="Visser J."/>
            <person name="Oliver S.G."/>
            <person name="Turner G."/>
        </authorList>
    </citation>
    <scope>GENOME REANNOTATION</scope>
    <source>
        <strain evidence="5">FGSC A4 / ATCC 38163 / CBS 112.46 / NRRL 194 / M139</strain>
    </source>
</reference>
<dbReference type="KEGG" id="ani:ANIA_08398"/>
<dbReference type="Proteomes" id="UP000000560">
    <property type="component" value="Chromosome V"/>
</dbReference>
<dbReference type="HOGENOM" id="CLU_010194_2_1_1"/>
<dbReference type="Gene3D" id="3.40.50.720">
    <property type="entry name" value="NAD(P)-binding Rossmann-like Domain"/>
    <property type="match status" value="1"/>
</dbReference>
<dbReference type="PRINTS" id="PR00081">
    <property type="entry name" value="GDHRDH"/>
</dbReference>
<keyword evidence="2" id="KW-0560">Oxidoreductase</keyword>
<dbReference type="VEuPathDB" id="FungiDB:AN8398"/>
<evidence type="ECO:0008006" key="6">
    <source>
        <dbReference type="Google" id="ProtNLM"/>
    </source>
</evidence>
<dbReference type="SUPFAM" id="SSF51735">
    <property type="entry name" value="NAD(P)-binding Rossmann-fold domains"/>
    <property type="match status" value="1"/>
</dbReference>
<gene>
    <name evidence="4" type="ORF">ANIA_08398</name>
</gene>
<feature type="region of interest" description="Disordered" evidence="3">
    <location>
        <begin position="1"/>
        <end position="20"/>
    </location>
</feature>
<dbReference type="GO" id="GO:0016491">
    <property type="term" value="F:oxidoreductase activity"/>
    <property type="evidence" value="ECO:0000318"/>
    <property type="project" value="GO_Central"/>
</dbReference>
<accession>C8VE98</accession>
<dbReference type="OMA" id="NIWQMAK"/>
<dbReference type="EMBL" id="BN001305">
    <property type="protein sequence ID" value="CBF80460.1"/>
    <property type="molecule type" value="Genomic_DNA"/>
</dbReference>
<dbReference type="AlphaFoldDB" id="Q5ATI2"/>
<evidence type="ECO:0000256" key="1">
    <source>
        <dbReference type="ARBA" id="ARBA00006484"/>
    </source>
</evidence>
<dbReference type="PANTHER" id="PTHR42901">
    <property type="entry name" value="ALCOHOL DEHYDROGENASE"/>
    <property type="match status" value="1"/>
</dbReference>
<evidence type="ECO:0000256" key="3">
    <source>
        <dbReference type="SAM" id="MobiDB-lite"/>
    </source>
</evidence>